<reference evidence="1" key="1">
    <citation type="submission" date="2018-02" db="EMBL/GenBank/DDBJ databases">
        <title>Rhizophora mucronata_Transcriptome.</title>
        <authorList>
            <person name="Meera S.P."/>
            <person name="Sreeshan A."/>
            <person name="Augustine A."/>
        </authorList>
    </citation>
    <scope>NUCLEOTIDE SEQUENCE</scope>
    <source>
        <tissue evidence="1">Leaf</tissue>
    </source>
</reference>
<proteinExistence type="predicted"/>
<sequence>MENYSLGKDYVSMDLCTRYWLHSGHYLL</sequence>
<dbReference type="EMBL" id="GGEC01093483">
    <property type="protein sequence ID" value="MBX73967.1"/>
    <property type="molecule type" value="Transcribed_RNA"/>
</dbReference>
<dbReference type="AlphaFoldDB" id="A0A2P2R458"/>
<organism evidence="1">
    <name type="scientific">Rhizophora mucronata</name>
    <name type="common">Asiatic mangrove</name>
    <dbReference type="NCBI Taxonomy" id="61149"/>
    <lineage>
        <taxon>Eukaryota</taxon>
        <taxon>Viridiplantae</taxon>
        <taxon>Streptophyta</taxon>
        <taxon>Embryophyta</taxon>
        <taxon>Tracheophyta</taxon>
        <taxon>Spermatophyta</taxon>
        <taxon>Magnoliopsida</taxon>
        <taxon>eudicotyledons</taxon>
        <taxon>Gunneridae</taxon>
        <taxon>Pentapetalae</taxon>
        <taxon>rosids</taxon>
        <taxon>fabids</taxon>
        <taxon>Malpighiales</taxon>
        <taxon>Rhizophoraceae</taxon>
        <taxon>Rhizophora</taxon>
    </lineage>
</organism>
<protein>
    <submittedName>
        <fullName evidence="1">Uncharacterized protein</fullName>
    </submittedName>
</protein>
<accession>A0A2P2R458</accession>
<evidence type="ECO:0000313" key="1">
    <source>
        <dbReference type="EMBL" id="MBX73967.1"/>
    </source>
</evidence>
<name>A0A2P2R458_RHIMU</name>